<dbReference type="PROSITE" id="PS50928">
    <property type="entry name" value="ABC_TM1"/>
    <property type="match status" value="1"/>
</dbReference>
<protein>
    <submittedName>
        <fullName evidence="9">Sugar ABC transporter permease</fullName>
    </submittedName>
</protein>
<evidence type="ECO:0000256" key="7">
    <source>
        <dbReference type="RuleBase" id="RU363032"/>
    </source>
</evidence>
<evidence type="ECO:0000256" key="4">
    <source>
        <dbReference type="ARBA" id="ARBA00022692"/>
    </source>
</evidence>
<keyword evidence="5 7" id="KW-1133">Transmembrane helix</keyword>
<evidence type="ECO:0000313" key="9">
    <source>
        <dbReference type="EMBL" id="MFB3170929.1"/>
    </source>
</evidence>
<feature type="transmembrane region" description="Helical" evidence="7">
    <location>
        <begin position="20"/>
        <end position="40"/>
    </location>
</feature>
<evidence type="ECO:0000313" key="10">
    <source>
        <dbReference type="Proteomes" id="UP001241748"/>
    </source>
</evidence>
<feature type="transmembrane region" description="Helical" evidence="7">
    <location>
        <begin position="214"/>
        <end position="241"/>
    </location>
</feature>
<keyword evidence="10" id="KW-1185">Reference proteome</keyword>
<proteinExistence type="inferred from homology"/>
<sequence length="306" mass="34567">MMAKTKQVFSSISKHEKRNFWIYISPWIIGFLAFTAIPFFSSLALSFMQWDIITSPKWVGFGNYKELMDDKIYFWNALRNTIFYALVGVPLSVTLGLLLSILLSKEIKGINVFRIIFYLPAVFGGVAVLMLWSYLLYPGTGNGDAGLINAALGWFGIEGPGWSQSEFWAKPAVILVGLWGVGGSMMIWLPALAGVPKELHEAAEIDGASRWRKFWSVTFPLITPAIFFQVTMGIIGSFQIFMEPKIMPGNQKAWTDSLMVNLFDNAFTFYKMGYASAIAWVLFIMIMVLTVINLVVSKRWVYYESN</sequence>
<reference evidence="9 10" key="1">
    <citation type="submission" date="2024-05" db="EMBL/GenBank/DDBJ databases">
        <authorList>
            <person name="Venkateswaran K."/>
        </authorList>
    </citation>
    <scope>NUCLEOTIDE SEQUENCE [LARGE SCALE GENOMIC DNA]</scope>
    <source>
        <strain evidence="9 10">179-C4-2-HS</strain>
    </source>
</reference>
<evidence type="ECO:0000256" key="3">
    <source>
        <dbReference type="ARBA" id="ARBA00022475"/>
    </source>
</evidence>
<evidence type="ECO:0000256" key="6">
    <source>
        <dbReference type="ARBA" id="ARBA00023136"/>
    </source>
</evidence>
<dbReference type="RefSeq" id="WP_306075270.1">
    <property type="nucleotide sequence ID" value="NZ_JAROBZ020000004.1"/>
</dbReference>
<dbReference type="SUPFAM" id="SSF161098">
    <property type="entry name" value="MetI-like"/>
    <property type="match status" value="1"/>
</dbReference>
<comment type="subcellular location">
    <subcellularLocation>
        <location evidence="1 7">Cell membrane</location>
        <topology evidence="1 7">Multi-pass membrane protein</topology>
    </subcellularLocation>
</comment>
<dbReference type="Proteomes" id="UP001241748">
    <property type="component" value="Unassembled WGS sequence"/>
</dbReference>
<organism evidence="9 10">
    <name type="scientific">Neobacillus driksii</name>
    <dbReference type="NCBI Taxonomy" id="3035913"/>
    <lineage>
        <taxon>Bacteria</taxon>
        <taxon>Bacillati</taxon>
        <taxon>Bacillota</taxon>
        <taxon>Bacilli</taxon>
        <taxon>Bacillales</taxon>
        <taxon>Bacillaceae</taxon>
        <taxon>Neobacillus</taxon>
    </lineage>
</organism>
<gene>
    <name evidence="9" type="ORF">P5G62_027955</name>
</gene>
<comment type="similarity">
    <text evidence="7">Belongs to the binding-protein-dependent transport system permease family.</text>
</comment>
<evidence type="ECO:0000256" key="5">
    <source>
        <dbReference type="ARBA" id="ARBA00022989"/>
    </source>
</evidence>
<dbReference type="InterPro" id="IPR000515">
    <property type="entry name" value="MetI-like"/>
</dbReference>
<keyword evidence="2 7" id="KW-0813">Transport</keyword>
<feature type="transmembrane region" description="Helical" evidence="7">
    <location>
        <begin position="172"/>
        <end position="193"/>
    </location>
</feature>
<comment type="caution">
    <text evidence="9">The sequence shown here is derived from an EMBL/GenBank/DDBJ whole genome shotgun (WGS) entry which is preliminary data.</text>
</comment>
<feature type="domain" description="ABC transmembrane type-1" evidence="8">
    <location>
        <begin position="78"/>
        <end position="293"/>
    </location>
</feature>
<evidence type="ECO:0000256" key="2">
    <source>
        <dbReference type="ARBA" id="ARBA00022448"/>
    </source>
</evidence>
<dbReference type="Gene3D" id="1.10.3720.10">
    <property type="entry name" value="MetI-like"/>
    <property type="match status" value="1"/>
</dbReference>
<evidence type="ECO:0000256" key="1">
    <source>
        <dbReference type="ARBA" id="ARBA00004651"/>
    </source>
</evidence>
<keyword evidence="4 7" id="KW-0812">Transmembrane</keyword>
<dbReference type="CDD" id="cd06261">
    <property type="entry name" value="TM_PBP2"/>
    <property type="match status" value="1"/>
</dbReference>
<dbReference type="InterPro" id="IPR051393">
    <property type="entry name" value="ABC_transporter_permease"/>
</dbReference>
<dbReference type="EMBL" id="JAROBZ020000004">
    <property type="protein sequence ID" value="MFB3170929.1"/>
    <property type="molecule type" value="Genomic_DNA"/>
</dbReference>
<dbReference type="Pfam" id="PF00528">
    <property type="entry name" value="BPD_transp_1"/>
    <property type="match status" value="1"/>
</dbReference>
<feature type="transmembrane region" description="Helical" evidence="7">
    <location>
        <begin position="82"/>
        <end position="103"/>
    </location>
</feature>
<keyword evidence="6 7" id="KW-0472">Membrane</keyword>
<feature type="transmembrane region" description="Helical" evidence="7">
    <location>
        <begin position="115"/>
        <end position="137"/>
    </location>
</feature>
<keyword evidence="3" id="KW-1003">Cell membrane</keyword>
<dbReference type="PANTHER" id="PTHR30193:SF1">
    <property type="entry name" value="ABC TRANSPORTER PERMEASE PROTEIN YESP-RELATED"/>
    <property type="match status" value="1"/>
</dbReference>
<accession>A0ABV4Z1G7</accession>
<dbReference type="PANTHER" id="PTHR30193">
    <property type="entry name" value="ABC TRANSPORTER PERMEASE PROTEIN"/>
    <property type="match status" value="1"/>
</dbReference>
<feature type="transmembrane region" description="Helical" evidence="7">
    <location>
        <begin position="277"/>
        <end position="296"/>
    </location>
</feature>
<dbReference type="InterPro" id="IPR035906">
    <property type="entry name" value="MetI-like_sf"/>
</dbReference>
<name>A0ABV4Z1G7_9BACI</name>
<evidence type="ECO:0000259" key="8">
    <source>
        <dbReference type="PROSITE" id="PS50928"/>
    </source>
</evidence>